<proteinExistence type="inferred from homology"/>
<dbReference type="HOGENOM" id="CLU_026228_5_1_12"/>
<dbReference type="InterPro" id="IPR050811">
    <property type="entry name" value="Phosphate_ABC_transporter"/>
</dbReference>
<accession>E1R664</accession>
<dbReference type="Pfam" id="PF12849">
    <property type="entry name" value="PBP_like_2"/>
    <property type="match status" value="1"/>
</dbReference>
<evidence type="ECO:0000313" key="7">
    <source>
        <dbReference type="Proteomes" id="UP000002318"/>
    </source>
</evidence>
<dbReference type="InterPro" id="IPR011862">
    <property type="entry name" value="Phos-bd"/>
</dbReference>
<protein>
    <recommendedName>
        <fullName evidence="4">Phosphate-binding protein</fullName>
    </recommendedName>
</protein>
<dbReference type="OrthoDB" id="9790048at2"/>
<keyword evidence="7" id="KW-1185">Reference proteome</keyword>
<dbReference type="PANTHER" id="PTHR30570:SF1">
    <property type="entry name" value="PHOSPHATE-BINDING PROTEIN PSTS"/>
    <property type="match status" value="1"/>
</dbReference>
<evidence type="ECO:0000256" key="4">
    <source>
        <dbReference type="RuleBase" id="RU367119"/>
    </source>
</evidence>
<feature type="domain" description="PBP" evidence="5">
    <location>
        <begin position="39"/>
        <end position="269"/>
    </location>
</feature>
<dbReference type="CDD" id="cd13653">
    <property type="entry name" value="PBP2_phosphate_like_1"/>
    <property type="match status" value="1"/>
</dbReference>
<dbReference type="eggNOG" id="COG0226">
    <property type="taxonomic scope" value="Bacteria"/>
</dbReference>
<gene>
    <name evidence="6" type="ordered locus">Spirs_1702</name>
</gene>
<keyword evidence="3 4" id="KW-0732">Signal</keyword>
<dbReference type="Proteomes" id="UP000002318">
    <property type="component" value="Chromosome"/>
</dbReference>
<keyword evidence="4" id="KW-0592">Phosphate transport</keyword>
<dbReference type="Gene3D" id="3.40.190.10">
    <property type="entry name" value="Periplasmic binding protein-like II"/>
    <property type="match status" value="2"/>
</dbReference>
<dbReference type="KEGG" id="ssm:Spirs_1702"/>
<evidence type="ECO:0000313" key="6">
    <source>
        <dbReference type="EMBL" id="ADK80829.1"/>
    </source>
</evidence>
<dbReference type="GO" id="GO:0042301">
    <property type="term" value="F:phosphate ion binding"/>
    <property type="evidence" value="ECO:0007669"/>
    <property type="project" value="UniProtKB-UniRule"/>
</dbReference>
<dbReference type="InterPro" id="IPR024370">
    <property type="entry name" value="PBP_domain"/>
</dbReference>
<dbReference type="GO" id="GO:0006817">
    <property type="term" value="P:phosphate ion transport"/>
    <property type="evidence" value="ECO:0007669"/>
    <property type="project" value="UniProtKB-UniRule"/>
</dbReference>
<sequence>MKKISMLLVLFLAASFVLFAGGKQESGAAASTSQFSGDYAFGGSTTVDPIIQAAIEEWKELYPDVHISYEGVGSSTGIKGIIAGTYSLGAASREPKDGEKAQGVEATHIALDAIAAIVNQSSVSISNITMADLASIYAGDITNWKEVGGPDAPIVVFNRDEASGTYETFEGHVMEKADKEFMASASVTTGNGDMAAKVGSTPYAIGYVGLGFTHEKGVKALTLEGIEPDVKNVYNKSYPVWRYLNVVHIGPLSQAGEVEQAFVDYLLSEDGQDIVEDLDFIRLQ</sequence>
<dbReference type="RefSeq" id="WP_013254293.1">
    <property type="nucleotide sequence ID" value="NC_014364.1"/>
</dbReference>
<evidence type="ECO:0000256" key="1">
    <source>
        <dbReference type="ARBA" id="ARBA00008725"/>
    </source>
</evidence>
<dbReference type="PANTHER" id="PTHR30570">
    <property type="entry name" value="PERIPLASMIC PHOSPHATE BINDING COMPONENT OF PHOSPHATE ABC TRANSPORTER"/>
    <property type="match status" value="1"/>
</dbReference>
<dbReference type="STRING" id="573413.Spirs_1702"/>
<organism evidence="6 7">
    <name type="scientific">Sediminispirochaeta smaragdinae (strain DSM 11293 / JCM 15392 / SEBR 4228)</name>
    <name type="common">Spirochaeta smaragdinae</name>
    <dbReference type="NCBI Taxonomy" id="573413"/>
    <lineage>
        <taxon>Bacteria</taxon>
        <taxon>Pseudomonadati</taxon>
        <taxon>Spirochaetota</taxon>
        <taxon>Spirochaetia</taxon>
        <taxon>Spirochaetales</taxon>
        <taxon>Spirochaetaceae</taxon>
        <taxon>Sediminispirochaeta</taxon>
    </lineage>
</organism>
<evidence type="ECO:0000259" key="5">
    <source>
        <dbReference type="Pfam" id="PF12849"/>
    </source>
</evidence>
<comment type="similarity">
    <text evidence="1 4">Belongs to the PstS family.</text>
</comment>
<evidence type="ECO:0000256" key="3">
    <source>
        <dbReference type="ARBA" id="ARBA00022729"/>
    </source>
</evidence>
<keyword evidence="2 4" id="KW-0813">Transport</keyword>
<dbReference type="SUPFAM" id="SSF53850">
    <property type="entry name" value="Periplasmic binding protein-like II"/>
    <property type="match status" value="1"/>
</dbReference>
<dbReference type="EMBL" id="CP002116">
    <property type="protein sequence ID" value="ADK80829.1"/>
    <property type="molecule type" value="Genomic_DNA"/>
</dbReference>
<reference evidence="6 7" key="1">
    <citation type="journal article" date="2010" name="Stand. Genomic Sci.">
        <title>Complete genome sequence of Spirochaeta smaragdinae type strain (SEBR 4228).</title>
        <authorList>
            <person name="Mavromatis K."/>
            <person name="Yasawong M."/>
            <person name="Chertkov O."/>
            <person name="Lapidus A."/>
            <person name="Lucas S."/>
            <person name="Nolan M."/>
            <person name="Del Rio T.G."/>
            <person name="Tice H."/>
            <person name="Cheng J.F."/>
            <person name="Pitluck S."/>
            <person name="Liolios K."/>
            <person name="Ivanova N."/>
            <person name="Tapia R."/>
            <person name="Han C."/>
            <person name="Bruce D."/>
            <person name="Goodwin L."/>
            <person name="Pati A."/>
            <person name="Chen A."/>
            <person name="Palaniappan K."/>
            <person name="Land M."/>
            <person name="Hauser L."/>
            <person name="Chang Y.J."/>
            <person name="Jeffries C.D."/>
            <person name="Detter J.C."/>
            <person name="Rohde M."/>
            <person name="Brambilla E."/>
            <person name="Spring S."/>
            <person name="Goker M."/>
            <person name="Sikorski J."/>
            <person name="Woyke T."/>
            <person name="Bristow J."/>
            <person name="Eisen J.A."/>
            <person name="Markowitz V."/>
            <person name="Hugenholtz P."/>
            <person name="Klenk H.P."/>
            <person name="Kyrpides N.C."/>
        </authorList>
    </citation>
    <scope>NUCLEOTIDE SEQUENCE [LARGE SCALE GENOMIC DNA]</scope>
    <source>
        <strain evidence="7">DSM 11293 / JCM 15392 / SEBR 4228</strain>
    </source>
</reference>
<name>E1R664_SEDSS</name>
<dbReference type="AlphaFoldDB" id="E1R664"/>
<dbReference type="NCBIfam" id="TIGR02136">
    <property type="entry name" value="ptsS_2"/>
    <property type="match status" value="1"/>
</dbReference>
<feature type="chain" id="PRO_5027139505" description="Phosphate-binding protein" evidence="4">
    <location>
        <begin position="21"/>
        <end position="284"/>
    </location>
</feature>
<evidence type="ECO:0000256" key="2">
    <source>
        <dbReference type="ARBA" id="ARBA00022448"/>
    </source>
</evidence>
<comment type="function">
    <text evidence="4">Involved in the system for phosphate transport across the cytoplasmic membrane.</text>
</comment>
<feature type="signal peptide" evidence="4">
    <location>
        <begin position="1"/>
        <end position="20"/>
    </location>
</feature>